<gene>
    <name evidence="2" type="ORF">P170DRAFT_185319</name>
</gene>
<evidence type="ECO:0000313" key="3">
    <source>
        <dbReference type="Proteomes" id="UP000234275"/>
    </source>
</evidence>
<reference evidence="2 3" key="1">
    <citation type="submission" date="2016-12" db="EMBL/GenBank/DDBJ databases">
        <title>The genomes of Aspergillus section Nigri reveals drivers in fungal speciation.</title>
        <authorList>
            <consortium name="DOE Joint Genome Institute"/>
            <person name="Vesth T.C."/>
            <person name="Nybo J."/>
            <person name="Theobald S."/>
            <person name="Brandl J."/>
            <person name="Frisvad J.C."/>
            <person name="Nielsen K.F."/>
            <person name="Lyhne E.K."/>
            <person name="Kogle M.E."/>
            <person name="Kuo A."/>
            <person name="Riley R."/>
            <person name="Clum A."/>
            <person name="Nolan M."/>
            <person name="Lipzen A."/>
            <person name="Salamov A."/>
            <person name="Henrissat B."/>
            <person name="Wiebenga A."/>
            <person name="De Vries R.P."/>
            <person name="Grigoriev I.V."/>
            <person name="Mortensen U.H."/>
            <person name="Andersen M.R."/>
            <person name="Baker S.E."/>
        </authorList>
    </citation>
    <scope>NUCLEOTIDE SEQUENCE [LARGE SCALE GENOMIC DNA]</scope>
    <source>
        <strain evidence="2 3">IBT 23096</strain>
    </source>
</reference>
<keyword evidence="3" id="KW-1185">Reference proteome</keyword>
<comment type="caution">
    <text evidence="2">The sequence shown here is derived from an EMBL/GenBank/DDBJ whole genome shotgun (WGS) entry which is preliminary data.</text>
</comment>
<proteinExistence type="predicted"/>
<dbReference type="Proteomes" id="UP000234275">
    <property type="component" value="Unassembled WGS sequence"/>
</dbReference>
<dbReference type="PROSITE" id="PS51257">
    <property type="entry name" value="PROKAR_LIPOPROTEIN"/>
    <property type="match status" value="1"/>
</dbReference>
<organism evidence="2 3">
    <name type="scientific">Aspergillus steynii IBT 23096</name>
    <dbReference type="NCBI Taxonomy" id="1392250"/>
    <lineage>
        <taxon>Eukaryota</taxon>
        <taxon>Fungi</taxon>
        <taxon>Dikarya</taxon>
        <taxon>Ascomycota</taxon>
        <taxon>Pezizomycotina</taxon>
        <taxon>Eurotiomycetes</taxon>
        <taxon>Eurotiomycetidae</taxon>
        <taxon>Eurotiales</taxon>
        <taxon>Aspergillaceae</taxon>
        <taxon>Aspergillus</taxon>
        <taxon>Aspergillus subgen. Circumdati</taxon>
    </lineage>
</organism>
<keyword evidence="1" id="KW-0812">Transmembrane</keyword>
<dbReference type="VEuPathDB" id="FungiDB:P170DRAFT_185319"/>
<evidence type="ECO:0000256" key="1">
    <source>
        <dbReference type="SAM" id="Phobius"/>
    </source>
</evidence>
<feature type="transmembrane region" description="Helical" evidence="1">
    <location>
        <begin position="12"/>
        <end position="30"/>
    </location>
</feature>
<protein>
    <submittedName>
        <fullName evidence="2">Uncharacterized protein</fullName>
    </submittedName>
</protein>
<sequence length="144" mass="16176">MRVRTRSTALDGVRRTLLHIPIIFITLLIISGSCPPDGLHEDVGRICDRSQRWSSRPRGMAEMNQRSFHSGDVAEGNRVGQRFQTISLVFPPFTQPNYWAEIRVTTRGDPRSGSPQGCQLSRSGVCHSLRTHELPSLLNPWNGN</sequence>
<keyword evidence="1" id="KW-1133">Transmembrane helix</keyword>
<dbReference type="EMBL" id="MSFO01000004">
    <property type="protein sequence ID" value="PLB49503.1"/>
    <property type="molecule type" value="Genomic_DNA"/>
</dbReference>
<evidence type="ECO:0000313" key="2">
    <source>
        <dbReference type="EMBL" id="PLB49503.1"/>
    </source>
</evidence>
<keyword evidence="1" id="KW-0472">Membrane</keyword>
<dbReference type="GeneID" id="36550388"/>
<name>A0A2I2G9I0_9EURO</name>
<dbReference type="RefSeq" id="XP_024704805.1">
    <property type="nucleotide sequence ID" value="XM_024842690.1"/>
</dbReference>
<accession>A0A2I2G9I0</accession>
<dbReference type="AlphaFoldDB" id="A0A2I2G9I0"/>